<accession>A0A1Z3HHV8</accession>
<feature type="chain" id="PRO_5012464400" description="CHAT domain-containing protein" evidence="1">
    <location>
        <begin position="35"/>
        <end position="899"/>
    </location>
</feature>
<dbReference type="SUPFAM" id="SSF48452">
    <property type="entry name" value="TPR-like"/>
    <property type="match status" value="2"/>
</dbReference>
<dbReference type="Gene3D" id="1.25.40.10">
    <property type="entry name" value="Tetratricopeptide repeat domain"/>
    <property type="match status" value="2"/>
</dbReference>
<evidence type="ECO:0000256" key="1">
    <source>
        <dbReference type="SAM" id="SignalP"/>
    </source>
</evidence>
<reference evidence="3 4" key="1">
    <citation type="journal article" date="2016" name="Biochim. Biophys. Acta">
        <title>Characterization of red-shifted phycobilisomes isolated from the chlorophyll f-containing cyanobacterium Halomicronema hongdechloris.</title>
        <authorList>
            <person name="Li Y."/>
            <person name="Lin Y."/>
            <person name="Garvey C.J."/>
            <person name="Birch D."/>
            <person name="Corkery R.W."/>
            <person name="Loughlin P.C."/>
            <person name="Scheer H."/>
            <person name="Willows R.D."/>
            <person name="Chen M."/>
        </authorList>
    </citation>
    <scope>NUCLEOTIDE SEQUENCE [LARGE SCALE GENOMIC DNA]</scope>
    <source>
        <strain evidence="3 4">C2206</strain>
    </source>
</reference>
<dbReference type="InterPro" id="IPR024983">
    <property type="entry name" value="CHAT_dom"/>
</dbReference>
<dbReference type="Pfam" id="PF12770">
    <property type="entry name" value="CHAT"/>
    <property type="match status" value="1"/>
</dbReference>
<name>A0A1Z3HHV8_9CYAN</name>
<proteinExistence type="predicted"/>
<feature type="domain" description="CHAT" evidence="2">
    <location>
        <begin position="623"/>
        <end position="897"/>
    </location>
</feature>
<keyword evidence="1" id="KW-0732">Signal</keyword>
<evidence type="ECO:0000313" key="3">
    <source>
        <dbReference type="EMBL" id="ASC69899.1"/>
    </source>
</evidence>
<evidence type="ECO:0000313" key="4">
    <source>
        <dbReference type="Proteomes" id="UP000191901"/>
    </source>
</evidence>
<dbReference type="KEGG" id="hhg:XM38_008290"/>
<dbReference type="AlphaFoldDB" id="A0A1Z3HHV8"/>
<dbReference type="OrthoDB" id="446317at2"/>
<dbReference type="RefSeq" id="WP_088429144.1">
    <property type="nucleotide sequence ID" value="NZ_CP021983.2"/>
</dbReference>
<keyword evidence="4" id="KW-1185">Reference proteome</keyword>
<evidence type="ECO:0000259" key="2">
    <source>
        <dbReference type="Pfam" id="PF12770"/>
    </source>
</evidence>
<dbReference type="SMART" id="SM00028">
    <property type="entry name" value="TPR"/>
    <property type="match status" value="4"/>
</dbReference>
<dbReference type="InterPro" id="IPR019734">
    <property type="entry name" value="TPR_rpt"/>
</dbReference>
<dbReference type="InterPro" id="IPR011990">
    <property type="entry name" value="TPR-like_helical_dom_sf"/>
</dbReference>
<dbReference type="PANTHER" id="PTHR10098:SF112">
    <property type="entry name" value="SLR0380 PROTEIN"/>
    <property type="match status" value="1"/>
</dbReference>
<feature type="signal peptide" evidence="1">
    <location>
        <begin position="1"/>
        <end position="34"/>
    </location>
</feature>
<dbReference type="Proteomes" id="UP000191901">
    <property type="component" value="Chromosome"/>
</dbReference>
<organism evidence="3 4">
    <name type="scientific">Halomicronema hongdechloris C2206</name>
    <dbReference type="NCBI Taxonomy" id="1641165"/>
    <lineage>
        <taxon>Bacteria</taxon>
        <taxon>Bacillati</taxon>
        <taxon>Cyanobacteriota</taxon>
        <taxon>Cyanophyceae</taxon>
        <taxon>Nodosilineales</taxon>
        <taxon>Nodosilineaceae</taxon>
        <taxon>Halomicronema</taxon>
    </lineage>
</organism>
<dbReference type="PANTHER" id="PTHR10098">
    <property type="entry name" value="RAPSYN-RELATED"/>
    <property type="match status" value="1"/>
</dbReference>
<dbReference type="EMBL" id="CP021983">
    <property type="protein sequence ID" value="ASC69899.1"/>
    <property type="molecule type" value="Genomic_DNA"/>
</dbReference>
<gene>
    <name evidence="3" type="ORF">XM38_008290</name>
</gene>
<protein>
    <recommendedName>
        <fullName evidence="2">CHAT domain-containing protein</fullName>
    </recommendedName>
</protein>
<sequence length="899" mass="98152">MAHWFRSRQWRWGRRLLLALMALLLLVQPGMATAPVTPVEPALVQGTSPTTLEQQARDLYDSGQFLAAAAHFQQAATAYEARGDILGAATLFTNAALAAQQGGDWSLAQRTSTQALVLVESVAAEGRTAADWLALGSALDVRSRLWFTQGEGEQAALGWADAARAYQQAGAVKKAHTSRLSQGQALQAAGFYRRSLEVLSRLRDELASQPDSLTAVITRRTLGDALRVTGDLTQAEQQLQASLAMAQRLQLPDAVSLAQRGLGDIAKLRDGRSRPEAALAAYEQAFATAQSPLPQLQARLQQLDLLITSGQWLEAHRLGAPLWDLIEALPPGRSSLYARIDFGRHLVALRQATTQALTQQQTPAPFWYVLNKKLPPTTEIATLLLTTRQQAQTLGHAQAEAYALGELAALYEQTQQWDIAADLAQAALVLAQSHNAAAVVYRLQSQLGRIQLAQGDRRAAIKAYSASVDTLQAVRQDVVAVSSEAQYSFQQSVEPIYRELVTLLLDSEEPSQAELKQAREVIESLQLAELDNFFREACLSAETVEIDQLDTQAAVLYPIILPNRLDVVISLPDRQFTHFPVSIDPQAFQQTLEQLQQAVSDSRSDTRSVEVRPDPGAVPPLLPPAQQLYDWLIRPAEAALEAANTETLVFVLDGRLRDVPMAVLHDGEQYLLENYAIALTPGLQLLDPRPLPHGDLSVIAAGLSQVGEASARENLGGLPFVEQEVETIQQYLPSNVLLNQDFNVNNFETQVGTLPAPIVHLATHGKFSSSLQDTYVLTWDDKLTADEFSNLLLASELSRQRPVELLVLSACETAAGDDRAVLGLAGIAIRSGARSTLATLWQVSDPATAQLMGQFYQTLSQTQTTKAEAIRQAQLSLLHSGDYSHPYYWAAFVLVGNWL</sequence>